<feature type="domain" description="Integrin alpha third immunoglobulin-like" evidence="18">
    <location>
        <begin position="456"/>
        <end position="721"/>
    </location>
</feature>
<evidence type="ECO:0000313" key="19">
    <source>
        <dbReference type="EMBL" id="MFH4978695.1"/>
    </source>
</evidence>
<dbReference type="Pfam" id="PF01839">
    <property type="entry name" value="FG-GAP"/>
    <property type="match status" value="1"/>
</dbReference>
<gene>
    <name evidence="19" type="ORF">AB6A40_005404</name>
</gene>
<evidence type="ECO:0000256" key="11">
    <source>
        <dbReference type="ARBA" id="ARBA00023170"/>
    </source>
</evidence>
<keyword evidence="11 14" id="KW-0675">Receptor</keyword>
<dbReference type="InterPro" id="IPR000413">
    <property type="entry name" value="Integrin_alpha"/>
</dbReference>
<keyword evidence="3 14" id="KW-0812">Transmembrane</keyword>
<feature type="domain" description="Integrin alpha first immunoglubulin-like" evidence="16">
    <location>
        <begin position="132"/>
        <end position="301"/>
    </location>
</feature>
<keyword evidence="6 14" id="KW-0130">Cell adhesion</keyword>
<dbReference type="GO" id="GO:0007229">
    <property type="term" value="P:integrin-mediated signaling pathway"/>
    <property type="evidence" value="ECO:0007669"/>
    <property type="project" value="UniProtKB-KW"/>
</dbReference>
<dbReference type="PANTHER" id="PTHR23220:SF133">
    <property type="entry name" value="INTEGRIN ALPHA-PS2"/>
    <property type="match status" value="1"/>
</dbReference>
<accession>A0ABD6EFC0</accession>
<keyword evidence="9 14" id="KW-0472">Membrane</keyword>
<feature type="compositionally biased region" description="Basic residues" evidence="15">
    <location>
        <begin position="588"/>
        <end position="597"/>
    </location>
</feature>
<evidence type="ECO:0000256" key="12">
    <source>
        <dbReference type="ARBA" id="ARBA00023180"/>
    </source>
</evidence>
<dbReference type="Pfam" id="PF20805">
    <property type="entry name" value="Integrin_A_Ig_2"/>
    <property type="match status" value="1"/>
</dbReference>
<dbReference type="GO" id="GO:0016020">
    <property type="term" value="C:membrane"/>
    <property type="evidence" value="ECO:0007669"/>
    <property type="project" value="UniProtKB-SubCell"/>
</dbReference>
<dbReference type="InterPro" id="IPR013519">
    <property type="entry name" value="Int_alpha_beta-p"/>
</dbReference>
<evidence type="ECO:0000259" key="18">
    <source>
        <dbReference type="Pfam" id="PF20806"/>
    </source>
</evidence>
<protein>
    <recommendedName>
        <fullName evidence="21">Integrin alpha-2 domain-containing protein</fullName>
    </recommendedName>
</protein>
<evidence type="ECO:0000256" key="3">
    <source>
        <dbReference type="ARBA" id="ARBA00022692"/>
    </source>
</evidence>
<dbReference type="Pfam" id="PF08441">
    <property type="entry name" value="Integrin_A_Ig_1"/>
    <property type="match status" value="1"/>
</dbReference>
<dbReference type="InterPro" id="IPR048285">
    <property type="entry name" value="Integrin_alpha_Ig-like_2"/>
</dbReference>
<feature type="transmembrane region" description="Helical" evidence="14">
    <location>
        <begin position="733"/>
        <end position="755"/>
    </location>
</feature>
<feature type="domain" description="Integrin alpha second immunoglobulin-like" evidence="17">
    <location>
        <begin position="304"/>
        <end position="449"/>
    </location>
</feature>
<dbReference type="GO" id="GO:0048513">
    <property type="term" value="P:animal organ development"/>
    <property type="evidence" value="ECO:0007669"/>
    <property type="project" value="UniProtKB-ARBA"/>
</dbReference>
<sequence length="808" mass="90175">MKPKYEVGKVMVFFQGRSHDFSKWENLIGHTEWSRFGHSIAAAGDLNQDGYNDFIVGAPYDGEDARGAVYVYHGAKDGVRKEPTQKIEATKVHRDLRAFGFSLAGGMDIDKNEYPDIAVGAYQSSQAVVFKTKPVITVTGWMKTDKKTISLNEKKCLTEFGRLPCETLKFCLKYNGKGQTPNDIDLKVLIQLDAKKAVSPRAFFQRKDLARKRNVKIDKKAASRDQPDVIEQNIHLFRGKEQCETHEIYISDSIRDKLSPIQMVLNYTYEESSTGLTSSGMMEPAIDTTVPVAFVYELNIGKNCGPDEVCIPDLQLHAIPNKEKFTIGATDPSLIVNVTVNNRGEDAYETQFFITIPPGFEYGGVESYISQQQLSCSPVGKSEKGEDYIFACDIGNPLSENSNVEFGFRLTGTHIDPTAEEAVIKMSVNSTNEEASGHESDNMISVAVPLEIKAQLSLIGRSNPEQLDYSIRNRTKGDEATFDFEIGPVVSHLYQVINRGPSAISGASLDIIWPSFSETGDHLLYLIDVPRVSDPSKVKCRVKQGQNVNPESLLVSNEHIPTTSAIIYDDHDQTNDEQYTHDEWDHQLKKHKKRAIRSKPSESSDRSGRKAPNTKKDMKLAVKEAKAAGTAIEYKGRLSRATIDCNKDNCTHIECDISRLNEDDFVLVEVFARLAINTLIDNNILEADISSIGIAKISSLPSAPQYSPPAQLTAVTTDVNPTDPEVSQRGVPWWLYLLAILIGLIILALLILCLWRCGFFKRHRPPTEKATYDKGMKSKDMYADTKVRYAHPQMYSEDTHGDPVVFHP</sequence>
<dbReference type="Gene3D" id="1.20.5.930">
    <property type="entry name" value="Bicelle-embedded integrin alpha(iib) transmembrane segment"/>
    <property type="match status" value="1"/>
</dbReference>
<evidence type="ECO:0000256" key="7">
    <source>
        <dbReference type="ARBA" id="ARBA00022989"/>
    </source>
</evidence>
<keyword evidence="10" id="KW-1015">Disulfide bond</keyword>
<evidence type="ECO:0000256" key="13">
    <source>
        <dbReference type="PROSITE-ProRule" id="PRU00803"/>
    </source>
</evidence>
<dbReference type="Gene3D" id="2.60.40.1460">
    <property type="entry name" value="Integrin domains. Chain A, domain 2"/>
    <property type="match status" value="1"/>
</dbReference>
<dbReference type="Pfam" id="PF20806">
    <property type="entry name" value="Integrin_A_Ig_3"/>
    <property type="match status" value="1"/>
</dbReference>
<dbReference type="SUPFAM" id="SSF69318">
    <property type="entry name" value="Integrin alpha N-terminal domain"/>
    <property type="match status" value="1"/>
</dbReference>
<evidence type="ECO:0000256" key="10">
    <source>
        <dbReference type="ARBA" id="ARBA00023157"/>
    </source>
</evidence>
<feature type="region of interest" description="Disordered" evidence="15">
    <location>
        <begin position="585"/>
        <end position="618"/>
    </location>
</feature>
<dbReference type="PANTHER" id="PTHR23220">
    <property type="entry name" value="INTEGRIN ALPHA"/>
    <property type="match status" value="1"/>
</dbReference>
<dbReference type="InterPro" id="IPR018184">
    <property type="entry name" value="Integrin_alpha_C_CS"/>
</dbReference>
<organism evidence="19 20">
    <name type="scientific">Gnathostoma spinigerum</name>
    <dbReference type="NCBI Taxonomy" id="75299"/>
    <lineage>
        <taxon>Eukaryota</taxon>
        <taxon>Metazoa</taxon>
        <taxon>Ecdysozoa</taxon>
        <taxon>Nematoda</taxon>
        <taxon>Chromadorea</taxon>
        <taxon>Rhabditida</taxon>
        <taxon>Spirurina</taxon>
        <taxon>Gnathostomatomorpha</taxon>
        <taxon>Gnathostomatoidea</taxon>
        <taxon>Gnathostomatidae</taxon>
        <taxon>Gnathostoma</taxon>
    </lineage>
</organism>
<feature type="repeat" description="FG-GAP" evidence="13">
    <location>
        <begin position="85"/>
        <end position="147"/>
    </location>
</feature>
<name>A0ABD6EFC0_9BILA</name>
<keyword evidence="4" id="KW-0732">Signal</keyword>
<dbReference type="PROSITE" id="PS51470">
    <property type="entry name" value="FG_GAP"/>
    <property type="match status" value="2"/>
</dbReference>
<dbReference type="AlphaFoldDB" id="A0ABD6EFC0"/>
<evidence type="ECO:0000256" key="8">
    <source>
        <dbReference type="ARBA" id="ARBA00023037"/>
    </source>
</evidence>
<keyword evidence="5" id="KW-0677">Repeat</keyword>
<dbReference type="PRINTS" id="PR01185">
    <property type="entry name" value="INTEGRINA"/>
</dbReference>
<evidence type="ECO:0000313" key="20">
    <source>
        <dbReference type="Proteomes" id="UP001608902"/>
    </source>
</evidence>
<evidence type="ECO:0000256" key="6">
    <source>
        <dbReference type="ARBA" id="ARBA00022889"/>
    </source>
</evidence>
<dbReference type="InterPro" id="IPR028994">
    <property type="entry name" value="Integrin_alpha_N"/>
</dbReference>
<dbReference type="Gene3D" id="2.60.40.1510">
    <property type="entry name" value="ntegrin, alpha v. Chain A, domain 3"/>
    <property type="match status" value="1"/>
</dbReference>
<keyword evidence="7 14" id="KW-1133">Transmembrane helix</keyword>
<reference evidence="19 20" key="1">
    <citation type="submission" date="2024-08" db="EMBL/GenBank/DDBJ databases">
        <title>Gnathostoma spinigerum genome.</title>
        <authorList>
            <person name="Gonzalez-Bertolin B."/>
            <person name="Monzon S."/>
            <person name="Zaballos A."/>
            <person name="Jimenez P."/>
            <person name="Dekumyoy P."/>
            <person name="Varona S."/>
            <person name="Cuesta I."/>
            <person name="Sumanam S."/>
            <person name="Adisakwattana P."/>
            <person name="Gasser R.B."/>
            <person name="Hernandez-Gonzalez A."/>
            <person name="Young N.D."/>
            <person name="Perteguer M.J."/>
        </authorList>
    </citation>
    <scope>NUCLEOTIDE SEQUENCE [LARGE SCALE GENOMIC DNA]</scope>
    <source>
        <strain evidence="19">AL3</strain>
        <tissue evidence="19">Liver</tissue>
    </source>
</reference>
<dbReference type="Gene3D" id="2.60.40.1530">
    <property type="entry name" value="ntegrin, alpha v. Chain A, domain 4"/>
    <property type="match status" value="1"/>
</dbReference>
<dbReference type="SUPFAM" id="SSF69179">
    <property type="entry name" value="Integrin domains"/>
    <property type="match status" value="3"/>
</dbReference>
<evidence type="ECO:0000256" key="1">
    <source>
        <dbReference type="ARBA" id="ARBA00004479"/>
    </source>
</evidence>
<evidence type="ECO:0000256" key="15">
    <source>
        <dbReference type="SAM" id="MobiDB-lite"/>
    </source>
</evidence>
<evidence type="ECO:0000259" key="17">
    <source>
        <dbReference type="Pfam" id="PF20805"/>
    </source>
</evidence>
<dbReference type="GO" id="GO:0007155">
    <property type="term" value="P:cell adhesion"/>
    <property type="evidence" value="ECO:0007669"/>
    <property type="project" value="UniProtKB-KW"/>
</dbReference>
<proteinExistence type="inferred from homology"/>
<comment type="subcellular location">
    <subcellularLocation>
        <location evidence="1 14">Membrane</location>
        <topology evidence="1 14">Single-pass type I membrane protein</topology>
    </subcellularLocation>
</comment>
<keyword evidence="20" id="KW-1185">Reference proteome</keyword>
<dbReference type="Proteomes" id="UP001608902">
    <property type="component" value="Unassembled WGS sequence"/>
</dbReference>
<keyword evidence="8 14" id="KW-0401">Integrin</keyword>
<comment type="similarity">
    <text evidence="2 14">Belongs to the integrin alpha chain family.</text>
</comment>
<dbReference type="InterPro" id="IPR013517">
    <property type="entry name" value="FG-GAP"/>
</dbReference>
<dbReference type="Pfam" id="PF00357">
    <property type="entry name" value="Integrin_alpha"/>
    <property type="match status" value="1"/>
</dbReference>
<feature type="compositionally biased region" description="Basic and acidic residues" evidence="15">
    <location>
        <begin position="599"/>
        <end position="618"/>
    </location>
</feature>
<dbReference type="SMART" id="SM00191">
    <property type="entry name" value="Int_alpha"/>
    <property type="match status" value="2"/>
</dbReference>
<dbReference type="FunFam" id="1.20.5.930:FF:000001">
    <property type="entry name" value="Integrin subunit alpha V"/>
    <property type="match status" value="1"/>
</dbReference>
<dbReference type="InterPro" id="IPR048286">
    <property type="entry name" value="Integrin_alpha_Ig-like_3"/>
</dbReference>
<dbReference type="InterPro" id="IPR032695">
    <property type="entry name" value="Integrin_dom_sf"/>
</dbReference>
<evidence type="ECO:0000256" key="4">
    <source>
        <dbReference type="ARBA" id="ARBA00022729"/>
    </source>
</evidence>
<evidence type="ECO:0000259" key="16">
    <source>
        <dbReference type="Pfam" id="PF08441"/>
    </source>
</evidence>
<evidence type="ECO:0000256" key="2">
    <source>
        <dbReference type="ARBA" id="ARBA00008054"/>
    </source>
</evidence>
<evidence type="ECO:0008006" key="21">
    <source>
        <dbReference type="Google" id="ProtNLM"/>
    </source>
</evidence>
<dbReference type="InterPro" id="IPR013649">
    <property type="entry name" value="Integrin_alpha_Ig-like_1"/>
</dbReference>
<evidence type="ECO:0000256" key="5">
    <source>
        <dbReference type="ARBA" id="ARBA00022737"/>
    </source>
</evidence>
<evidence type="ECO:0000256" key="14">
    <source>
        <dbReference type="RuleBase" id="RU003762"/>
    </source>
</evidence>
<comment type="caution">
    <text evidence="19">The sequence shown here is derived from an EMBL/GenBank/DDBJ whole genome shotgun (WGS) entry which is preliminary data.</text>
</comment>
<dbReference type="PROSITE" id="PS00242">
    <property type="entry name" value="INTEGRIN_ALPHA"/>
    <property type="match status" value="1"/>
</dbReference>
<feature type="repeat" description="FG-GAP" evidence="13">
    <location>
        <begin position="22"/>
        <end position="81"/>
    </location>
</feature>
<dbReference type="Gene3D" id="2.130.10.130">
    <property type="entry name" value="Integrin alpha, N-terminal"/>
    <property type="match status" value="1"/>
</dbReference>
<evidence type="ECO:0000256" key="9">
    <source>
        <dbReference type="ARBA" id="ARBA00023136"/>
    </source>
</evidence>
<keyword evidence="12" id="KW-0325">Glycoprotein</keyword>
<dbReference type="EMBL" id="JBGFUD010003422">
    <property type="protein sequence ID" value="MFH4978695.1"/>
    <property type="molecule type" value="Genomic_DNA"/>
</dbReference>